<protein>
    <recommendedName>
        <fullName evidence="3">Bacterial surface antigen (D15) domain-containing protein</fullName>
    </recommendedName>
</protein>
<dbReference type="EMBL" id="CP028811">
    <property type="protein sequence ID" value="AWA28713.1"/>
    <property type="molecule type" value="Genomic_DNA"/>
</dbReference>
<evidence type="ECO:0008006" key="3">
    <source>
        <dbReference type="Google" id="ProtNLM"/>
    </source>
</evidence>
<organism evidence="1 2">
    <name type="scientific">Flavobacterium magnum</name>
    <dbReference type="NCBI Taxonomy" id="2162713"/>
    <lineage>
        <taxon>Bacteria</taxon>
        <taxon>Pseudomonadati</taxon>
        <taxon>Bacteroidota</taxon>
        <taxon>Flavobacteriia</taxon>
        <taxon>Flavobacteriales</taxon>
        <taxon>Flavobacteriaceae</taxon>
        <taxon>Flavobacterium</taxon>
    </lineage>
</organism>
<dbReference type="AlphaFoldDB" id="A0A2S0RAL9"/>
<dbReference type="Gene3D" id="2.40.160.50">
    <property type="entry name" value="membrane protein fhac: a member of the omp85/tpsb transporter family"/>
    <property type="match status" value="1"/>
</dbReference>
<accession>A0A2S0RAL9</accession>
<reference evidence="1 2" key="1">
    <citation type="submission" date="2018-04" db="EMBL/GenBank/DDBJ databases">
        <title>Genome sequencing of Flavobacterium sp. HYN0048.</title>
        <authorList>
            <person name="Yi H."/>
            <person name="Baek C."/>
        </authorList>
    </citation>
    <scope>NUCLEOTIDE SEQUENCE [LARGE SCALE GENOMIC DNA]</scope>
    <source>
        <strain evidence="1 2">HYN0048</strain>
    </source>
</reference>
<gene>
    <name evidence="1" type="ORF">HYN48_00650</name>
</gene>
<evidence type="ECO:0000313" key="1">
    <source>
        <dbReference type="EMBL" id="AWA28713.1"/>
    </source>
</evidence>
<sequence length="553" mass="63268">MKHFLWLLFVFFASAEGSAQQLTLRISGENALENRTIDSVSYPKKHADLKSIKATVGKVSEALTNKGYLENTFNETEKENDSVFNYKFSLGEQTKSVFIRIPPALRDKMAIDSKSGIAEVSIAAAEAYLKNISLQLENRGFALAKVRLDHFRKTGRSLYADLIVDFGIKRQLNDIVVKGYEKFPAGHLASIKKQYGKKTFSQQNLKKIHDEFDKFRFVKQTKYPEILFTKDTTKAYVYLEKAKPSKFEGFIGFSNDEQSDVKLNGYLDLLLVNILNSGEELSIYWKSDGDDQKTFNLGLELPYIFRSRLGLKTYLNIFRQDSTFQNTRTAIDLGYLFDYNKRLYMGYQSSESSDIQNQNSASLSDYKNSFVTADFEYRDFRSGDFLFPEQSKLSLKAGNGSRRSKLHSDQQAFVSLDAFHNVYLDEKNIFNIRTQDYYLKSGMYIINELYRFGGINSVRGFNENSLQGNTLLSVLTEYRYRIAPNLYVHTITDYAYFEDSAMKNEGTLFGFGLGFGILTKNGLLNLVYANGNANHQEIKLSNSIVHLSFKTNF</sequence>
<keyword evidence="2" id="KW-1185">Reference proteome</keyword>
<dbReference type="KEGG" id="fmg:HYN48_00650"/>
<proteinExistence type="predicted"/>
<dbReference type="Proteomes" id="UP000244193">
    <property type="component" value="Chromosome"/>
</dbReference>
<name>A0A2S0RAL9_9FLAO</name>
<dbReference type="OrthoDB" id="9811416at2"/>
<evidence type="ECO:0000313" key="2">
    <source>
        <dbReference type="Proteomes" id="UP000244193"/>
    </source>
</evidence>
<dbReference type="RefSeq" id="WP_108369300.1">
    <property type="nucleotide sequence ID" value="NZ_CP028811.1"/>
</dbReference>